<dbReference type="PROSITE" id="PS00028">
    <property type="entry name" value="ZINC_FINGER_C2H2_1"/>
    <property type="match status" value="1"/>
</dbReference>
<dbReference type="SUPFAM" id="SSF57667">
    <property type="entry name" value="beta-beta-alpha zinc fingers"/>
    <property type="match status" value="2"/>
</dbReference>
<dbReference type="Gene3D" id="3.30.160.60">
    <property type="entry name" value="Classic Zinc Finger"/>
    <property type="match status" value="4"/>
</dbReference>
<dbReference type="InterPro" id="IPR013087">
    <property type="entry name" value="Znf_C2H2_type"/>
</dbReference>
<sequence length="125" mass="14560">MEVNVDIDMMVKDEIEVYDEPMLSQDVVASVKQERECNQSDTSYPLNSLLIRHQSTHTGEAPYQCNQCDMAFSQNATHIVHKRRHNGEKPYQCNQCDKSFSQKKSDLIRHQRIHTGEKPYQCNQC</sequence>
<evidence type="ECO:0000256" key="1">
    <source>
        <dbReference type="ARBA" id="ARBA00004123"/>
    </source>
</evidence>
<evidence type="ECO:0000256" key="9">
    <source>
        <dbReference type="PROSITE-ProRule" id="PRU00042"/>
    </source>
</evidence>
<evidence type="ECO:0000256" key="6">
    <source>
        <dbReference type="ARBA" id="ARBA00022833"/>
    </source>
</evidence>
<feature type="domain" description="C2H2-type" evidence="10">
    <location>
        <begin position="91"/>
        <end position="119"/>
    </location>
</feature>
<dbReference type="PANTHER" id="PTHR23234:SF8">
    <property type="entry name" value="C2H2-TYPE DOMAIN-CONTAINING PROTEIN"/>
    <property type="match status" value="1"/>
</dbReference>
<evidence type="ECO:0000256" key="8">
    <source>
        <dbReference type="ARBA" id="ARBA00023242"/>
    </source>
</evidence>
<reference evidence="11 12" key="1">
    <citation type="submission" date="2024-05" db="EMBL/GenBank/DDBJ databases">
        <authorList>
            <person name="Wallberg A."/>
        </authorList>
    </citation>
    <scope>NUCLEOTIDE SEQUENCE [LARGE SCALE GENOMIC DNA]</scope>
</reference>
<keyword evidence="12" id="KW-1185">Reference proteome</keyword>
<gene>
    <name evidence="11" type="ORF">MNOR_LOCUS5391</name>
</gene>
<comment type="similarity">
    <text evidence="2">Belongs to the krueppel C2H2-type zinc-finger protein family.</text>
</comment>
<comment type="caution">
    <text evidence="11">The sequence shown here is derived from an EMBL/GenBank/DDBJ whole genome shotgun (WGS) entry which is preliminary data.</text>
</comment>
<feature type="domain" description="C2H2-type" evidence="10">
    <location>
        <begin position="63"/>
        <end position="90"/>
    </location>
</feature>
<dbReference type="SMART" id="SM00355">
    <property type="entry name" value="ZnF_C2H2"/>
    <property type="match status" value="2"/>
</dbReference>
<dbReference type="GO" id="GO:0008270">
    <property type="term" value="F:zinc ion binding"/>
    <property type="evidence" value="ECO:0007669"/>
    <property type="project" value="UniProtKB-KW"/>
</dbReference>
<keyword evidence="5 9" id="KW-0863">Zinc-finger</keyword>
<evidence type="ECO:0000259" key="10">
    <source>
        <dbReference type="PROSITE" id="PS50157"/>
    </source>
</evidence>
<dbReference type="FunFam" id="3.30.160.60:FF:000008">
    <property type="entry name" value="RB-associated KRAB zinc finger protein-like"/>
    <property type="match status" value="1"/>
</dbReference>
<dbReference type="GO" id="GO:0003677">
    <property type="term" value="F:DNA binding"/>
    <property type="evidence" value="ECO:0007669"/>
    <property type="project" value="UniProtKB-KW"/>
</dbReference>
<evidence type="ECO:0000256" key="5">
    <source>
        <dbReference type="ARBA" id="ARBA00022771"/>
    </source>
</evidence>
<keyword evidence="6" id="KW-0862">Zinc</keyword>
<dbReference type="PROSITE" id="PS50157">
    <property type="entry name" value="ZINC_FINGER_C2H2_2"/>
    <property type="match status" value="3"/>
</dbReference>
<dbReference type="InterPro" id="IPR050758">
    <property type="entry name" value="Znf_C2H2-type"/>
</dbReference>
<feature type="non-terminal residue" evidence="11">
    <location>
        <position position="125"/>
    </location>
</feature>
<evidence type="ECO:0000256" key="2">
    <source>
        <dbReference type="ARBA" id="ARBA00006991"/>
    </source>
</evidence>
<proteinExistence type="inferred from homology"/>
<comment type="subcellular location">
    <subcellularLocation>
        <location evidence="1">Nucleus</location>
    </subcellularLocation>
</comment>
<dbReference type="GO" id="GO:0005634">
    <property type="term" value="C:nucleus"/>
    <property type="evidence" value="ECO:0007669"/>
    <property type="project" value="UniProtKB-SubCell"/>
</dbReference>
<evidence type="ECO:0000256" key="3">
    <source>
        <dbReference type="ARBA" id="ARBA00022723"/>
    </source>
</evidence>
<keyword evidence="7" id="KW-0238">DNA-binding</keyword>
<accession>A0AAV2PW07</accession>
<organism evidence="11 12">
    <name type="scientific">Meganyctiphanes norvegica</name>
    <name type="common">Northern krill</name>
    <name type="synonym">Thysanopoda norvegica</name>
    <dbReference type="NCBI Taxonomy" id="48144"/>
    <lineage>
        <taxon>Eukaryota</taxon>
        <taxon>Metazoa</taxon>
        <taxon>Ecdysozoa</taxon>
        <taxon>Arthropoda</taxon>
        <taxon>Crustacea</taxon>
        <taxon>Multicrustacea</taxon>
        <taxon>Malacostraca</taxon>
        <taxon>Eumalacostraca</taxon>
        <taxon>Eucarida</taxon>
        <taxon>Euphausiacea</taxon>
        <taxon>Euphausiidae</taxon>
        <taxon>Meganyctiphanes</taxon>
    </lineage>
</organism>
<evidence type="ECO:0000256" key="4">
    <source>
        <dbReference type="ARBA" id="ARBA00022737"/>
    </source>
</evidence>
<keyword evidence="4" id="KW-0677">Repeat</keyword>
<dbReference type="Pfam" id="PF00096">
    <property type="entry name" value="zf-C2H2"/>
    <property type="match status" value="2"/>
</dbReference>
<evidence type="ECO:0000313" key="12">
    <source>
        <dbReference type="Proteomes" id="UP001497623"/>
    </source>
</evidence>
<name>A0AAV2PW07_MEGNR</name>
<dbReference type="InterPro" id="IPR036236">
    <property type="entry name" value="Znf_C2H2_sf"/>
</dbReference>
<keyword evidence="3" id="KW-0479">Metal-binding</keyword>
<dbReference type="PANTHER" id="PTHR23234">
    <property type="entry name" value="ZNF44 PROTEIN"/>
    <property type="match status" value="1"/>
</dbReference>
<dbReference type="Proteomes" id="UP001497623">
    <property type="component" value="Unassembled WGS sequence"/>
</dbReference>
<dbReference type="FunFam" id="3.30.160.60:FF:000176">
    <property type="entry name" value="zinc finger protein 70"/>
    <property type="match status" value="1"/>
</dbReference>
<protein>
    <recommendedName>
        <fullName evidence="10">C2H2-type domain-containing protein</fullName>
    </recommendedName>
</protein>
<dbReference type="AlphaFoldDB" id="A0AAV2PW07"/>
<feature type="domain" description="C2H2-type" evidence="10">
    <location>
        <begin position="35"/>
        <end position="62"/>
    </location>
</feature>
<evidence type="ECO:0000256" key="7">
    <source>
        <dbReference type="ARBA" id="ARBA00023125"/>
    </source>
</evidence>
<dbReference type="EMBL" id="CAXKWB010002077">
    <property type="protein sequence ID" value="CAL4066144.1"/>
    <property type="molecule type" value="Genomic_DNA"/>
</dbReference>
<evidence type="ECO:0000313" key="11">
    <source>
        <dbReference type="EMBL" id="CAL4066144.1"/>
    </source>
</evidence>
<keyword evidence="8" id="KW-0539">Nucleus</keyword>